<organism evidence="15 16">
    <name type="scientific">Miscanthus lutarioriparius</name>
    <dbReference type="NCBI Taxonomy" id="422564"/>
    <lineage>
        <taxon>Eukaryota</taxon>
        <taxon>Viridiplantae</taxon>
        <taxon>Streptophyta</taxon>
        <taxon>Embryophyta</taxon>
        <taxon>Tracheophyta</taxon>
        <taxon>Spermatophyta</taxon>
        <taxon>Magnoliopsida</taxon>
        <taxon>Liliopsida</taxon>
        <taxon>Poales</taxon>
        <taxon>Poaceae</taxon>
        <taxon>PACMAD clade</taxon>
        <taxon>Panicoideae</taxon>
        <taxon>Andropogonodae</taxon>
        <taxon>Andropogoneae</taxon>
        <taxon>Saccharinae</taxon>
        <taxon>Miscanthus</taxon>
    </lineage>
</organism>
<dbReference type="GO" id="GO:0005634">
    <property type="term" value="C:nucleus"/>
    <property type="evidence" value="ECO:0007669"/>
    <property type="project" value="TreeGrafter"/>
</dbReference>
<name>A0A811S4L4_9POAL</name>
<keyword evidence="2 12" id="KW-0723">Serine/threonine-protein kinase</keyword>
<evidence type="ECO:0000256" key="11">
    <source>
        <dbReference type="PROSITE-ProRule" id="PRU10141"/>
    </source>
</evidence>
<feature type="domain" description="Protein kinase" evidence="14">
    <location>
        <begin position="27"/>
        <end position="317"/>
    </location>
</feature>
<dbReference type="FunFam" id="3.30.200.20:FF:000231">
    <property type="entry name" value="Cyclin-dependent kinase B2,2"/>
    <property type="match status" value="1"/>
</dbReference>
<accession>A0A811S4L4</accession>
<keyword evidence="6" id="KW-0418">Kinase</keyword>
<dbReference type="GO" id="GO:0010389">
    <property type="term" value="P:regulation of G2/M transition of mitotic cell cycle"/>
    <property type="evidence" value="ECO:0007669"/>
    <property type="project" value="TreeGrafter"/>
</dbReference>
<dbReference type="GO" id="GO:0007165">
    <property type="term" value="P:signal transduction"/>
    <property type="evidence" value="ECO:0007669"/>
    <property type="project" value="TreeGrafter"/>
</dbReference>
<evidence type="ECO:0000256" key="2">
    <source>
        <dbReference type="ARBA" id="ARBA00022527"/>
    </source>
</evidence>
<dbReference type="GO" id="GO:0005737">
    <property type="term" value="C:cytoplasm"/>
    <property type="evidence" value="ECO:0007669"/>
    <property type="project" value="TreeGrafter"/>
</dbReference>
<dbReference type="AlphaFoldDB" id="A0A811S4L4"/>
<dbReference type="FunFam" id="1.10.510.10:FF:000281">
    <property type="entry name" value="Cyclin-dependent kinase 2"/>
    <property type="match status" value="1"/>
</dbReference>
<evidence type="ECO:0000256" key="9">
    <source>
        <dbReference type="ARBA" id="ARBA00048367"/>
    </source>
</evidence>
<dbReference type="InterPro" id="IPR017441">
    <property type="entry name" value="Protein_kinase_ATP_BS"/>
</dbReference>
<dbReference type="PANTHER" id="PTHR24056">
    <property type="entry name" value="CELL DIVISION PROTEIN KINASE"/>
    <property type="match status" value="1"/>
</dbReference>
<dbReference type="GO" id="GO:0030332">
    <property type="term" value="F:cyclin binding"/>
    <property type="evidence" value="ECO:0007669"/>
    <property type="project" value="TreeGrafter"/>
</dbReference>
<keyword evidence="16" id="KW-1185">Reference proteome</keyword>
<dbReference type="Gene3D" id="1.10.510.10">
    <property type="entry name" value="Transferase(Phosphotransferase) domain 1"/>
    <property type="match status" value="1"/>
</dbReference>
<dbReference type="OrthoDB" id="1732493at2759"/>
<comment type="catalytic activity">
    <reaction evidence="9">
        <text>L-seryl-[protein] + ATP = O-phospho-L-seryl-[protein] + ADP + H(+)</text>
        <dbReference type="Rhea" id="RHEA:17989"/>
        <dbReference type="Rhea" id="RHEA-COMP:9863"/>
        <dbReference type="Rhea" id="RHEA-COMP:11604"/>
        <dbReference type="ChEBI" id="CHEBI:15378"/>
        <dbReference type="ChEBI" id="CHEBI:29999"/>
        <dbReference type="ChEBI" id="CHEBI:30616"/>
        <dbReference type="ChEBI" id="CHEBI:83421"/>
        <dbReference type="ChEBI" id="CHEBI:456216"/>
        <dbReference type="EC" id="2.7.11.22"/>
    </reaction>
</comment>
<evidence type="ECO:0000256" key="4">
    <source>
        <dbReference type="ARBA" id="ARBA00022679"/>
    </source>
</evidence>
<feature type="region of interest" description="Disordered" evidence="13">
    <location>
        <begin position="1"/>
        <end position="20"/>
    </location>
</feature>
<dbReference type="GO" id="GO:0005524">
    <property type="term" value="F:ATP binding"/>
    <property type="evidence" value="ECO:0007669"/>
    <property type="project" value="UniProtKB-UniRule"/>
</dbReference>
<comment type="catalytic activity">
    <reaction evidence="8">
        <text>L-threonyl-[protein] + ATP = O-phospho-L-threonyl-[protein] + ADP + H(+)</text>
        <dbReference type="Rhea" id="RHEA:46608"/>
        <dbReference type="Rhea" id="RHEA-COMP:11060"/>
        <dbReference type="Rhea" id="RHEA-COMP:11605"/>
        <dbReference type="ChEBI" id="CHEBI:15378"/>
        <dbReference type="ChEBI" id="CHEBI:30013"/>
        <dbReference type="ChEBI" id="CHEBI:30616"/>
        <dbReference type="ChEBI" id="CHEBI:61977"/>
        <dbReference type="ChEBI" id="CHEBI:456216"/>
        <dbReference type="EC" id="2.7.11.22"/>
    </reaction>
</comment>
<dbReference type="SUPFAM" id="SSF56112">
    <property type="entry name" value="Protein kinase-like (PK-like)"/>
    <property type="match status" value="1"/>
</dbReference>
<evidence type="ECO:0000256" key="13">
    <source>
        <dbReference type="SAM" id="MobiDB-lite"/>
    </source>
</evidence>
<dbReference type="GO" id="GO:0004693">
    <property type="term" value="F:cyclin-dependent protein serine/threonine kinase activity"/>
    <property type="evidence" value="ECO:0007669"/>
    <property type="project" value="UniProtKB-EC"/>
</dbReference>
<protein>
    <recommendedName>
        <fullName evidence="14">Protein kinase domain-containing protein</fullName>
    </recommendedName>
</protein>
<evidence type="ECO:0000259" key="14">
    <source>
        <dbReference type="PROSITE" id="PS50011"/>
    </source>
</evidence>
<evidence type="ECO:0000256" key="10">
    <source>
        <dbReference type="ARBA" id="ARBA00049280"/>
    </source>
</evidence>
<keyword evidence="4" id="KW-0808">Transferase</keyword>
<keyword evidence="5 11" id="KW-0547">Nucleotide-binding</keyword>
<dbReference type="SMART" id="SM00220">
    <property type="entry name" value="S_TKc"/>
    <property type="match status" value="1"/>
</dbReference>
<keyword evidence="7 11" id="KW-0067">ATP-binding</keyword>
<dbReference type="InterPro" id="IPR008271">
    <property type="entry name" value="Ser/Thr_kinase_AS"/>
</dbReference>
<evidence type="ECO:0000256" key="12">
    <source>
        <dbReference type="RuleBase" id="RU000304"/>
    </source>
</evidence>
<dbReference type="InterPro" id="IPR011009">
    <property type="entry name" value="Kinase-like_dom_sf"/>
</dbReference>
<dbReference type="GO" id="GO:0000307">
    <property type="term" value="C:cyclin-dependent protein kinase holoenzyme complex"/>
    <property type="evidence" value="ECO:0007669"/>
    <property type="project" value="TreeGrafter"/>
</dbReference>
<evidence type="ECO:0000256" key="3">
    <source>
        <dbReference type="ARBA" id="ARBA00022553"/>
    </source>
</evidence>
<sequence length="425" mass="48027">MATIQHKPTPTAPSTTTGGGLRAMDLYEKLEKVGEGTYGKVYKAREKATGLIVALKKTRLPEDDEGVPPTALREVSLLRMLSQDPHVVRLLDLKQGVNKEGQTILYLVFEYMDTDLKKFIRGYRANHEKIPAQTVKILMYQLCKGVAFVHGRGVLHRDLKPHNLLMDRKTMALKIADLGLSRAITVPMKKYTHEILTLWYRAPEVLLGATHYSTPVDIWSVGCIFAELVTNQPLFPGDSELQQLLHIFKLLGTPNEQMWPGVGKLPNWHVYPQWKPTKLSTLVPGLDADGYDLLEKMLAYEPAKRVSAKKALEHPYFNGVNKEPESLGSSSTCFIKLHSMALKHKMPVLIKANNSLICYFIFVRFQNYCMMIERYVAGLRRCMALPSAFRMTSLSDYERPSAVSVQITCSVESLREAGQQDGWLY</sequence>
<evidence type="ECO:0000256" key="1">
    <source>
        <dbReference type="ARBA" id="ARBA00006485"/>
    </source>
</evidence>
<evidence type="ECO:0000313" key="15">
    <source>
        <dbReference type="EMBL" id="CAD6335994.1"/>
    </source>
</evidence>
<reference evidence="15" key="1">
    <citation type="submission" date="2020-10" db="EMBL/GenBank/DDBJ databases">
        <authorList>
            <person name="Han B."/>
            <person name="Lu T."/>
            <person name="Zhao Q."/>
            <person name="Huang X."/>
            <person name="Zhao Y."/>
        </authorList>
    </citation>
    <scope>NUCLEOTIDE SEQUENCE</scope>
</reference>
<dbReference type="PROSITE" id="PS00108">
    <property type="entry name" value="PROTEIN_KINASE_ST"/>
    <property type="match status" value="1"/>
</dbReference>
<dbReference type="GO" id="GO:0000082">
    <property type="term" value="P:G1/S transition of mitotic cell cycle"/>
    <property type="evidence" value="ECO:0007669"/>
    <property type="project" value="TreeGrafter"/>
</dbReference>
<dbReference type="InterPro" id="IPR000719">
    <property type="entry name" value="Prot_kinase_dom"/>
</dbReference>
<evidence type="ECO:0000256" key="6">
    <source>
        <dbReference type="ARBA" id="ARBA00022777"/>
    </source>
</evidence>
<feature type="binding site" evidence="11">
    <location>
        <position position="56"/>
    </location>
    <ligand>
        <name>ATP</name>
        <dbReference type="ChEBI" id="CHEBI:30616"/>
    </ligand>
</feature>
<comment type="caution">
    <text evidence="15">The sequence shown here is derived from an EMBL/GenBank/DDBJ whole genome shotgun (WGS) entry which is preliminary data.</text>
</comment>
<evidence type="ECO:0000256" key="5">
    <source>
        <dbReference type="ARBA" id="ARBA00022741"/>
    </source>
</evidence>
<comment type="similarity">
    <text evidence="1">Belongs to the protein kinase superfamily. CMGC Ser/Thr protein kinase family. CDC2/CDKX subfamily.</text>
</comment>
<proteinExistence type="inferred from homology"/>
<dbReference type="GO" id="GO:0008353">
    <property type="term" value="F:RNA polymerase II CTD heptapeptide repeat kinase activity"/>
    <property type="evidence" value="ECO:0007669"/>
    <property type="project" value="UniProtKB-EC"/>
</dbReference>
<evidence type="ECO:0000313" key="16">
    <source>
        <dbReference type="Proteomes" id="UP000604825"/>
    </source>
</evidence>
<dbReference type="Gene3D" id="3.30.200.20">
    <property type="entry name" value="Phosphorylase Kinase, domain 1"/>
    <property type="match status" value="1"/>
</dbReference>
<dbReference type="PANTHER" id="PTHR24056:SF178">
    <property type="entry name" value="CYCLIN-DEPENDENT KINASE B2-2"/>
    <property type="match status" value="1"/>
</dbReference>
<gene>
    <name evidence="15" type="ORF">NCGR_LOCUS60092</name>
</gene>
<keyword evidence="3" id="KW-0597">Phosphoprotein</keyword>
<dbReference type="Pfam" id="PF00069">
    <property type="entry name" value="Pkinase"/>
    <property type="match status" value="1"/>
</dbReference>
<comment type="catalytic activity">
    <reaction evidence="10">
        <text>[DNA-directed RNA polymerase] + ATP = phospho-[DNA-directed RNA polymerase] + ADP + H(+)</text>
        <dbReference type="Rhea" id="RHEA:10216"/>
        <dbReference type="Rhea" id="RHEA-COMP:11321"/>
        <dbReference type="Rhea" id="RHEA-COMP:11322"/>
        <dbReference type="ChEBI" id="CHEBI:15378"/>
        <dbReference type="ChEBI" id="CHEBI:30616"/>
        <dbReference type="ChEBI" id="CHEBI:43176"/>
        <dbReference type="ChEBI" id="CHEBI:68546"/>
        <dbReference type="ChEBI" id="CHEBI:456216"/>
        <dbReference type="EC" id="2.7.11.23"/>
    </reaction>
</comment>
<dbReference type="PROSITE" id="PS50011">
    <property type="entry name" value="PROTEIN_KINASE_DOM"/>
    <property type="match status" value="1"/>
</dbReference>
<evidence type="ECO:0000256" key="8">
    <source>
        <dbReference type="ARBA" id="ARBA00047811"/>
    </source>
</evidence>
<dbReference type="EMBL" id="CAJGYO010000018">
    <property type="protein sequence ID" value="CAD6335994.1"/>
    <property type="molecule type" value="Genomic_DNA"/>
</dbReference>
<dbReference type="InterPro" id="IPR050108">
    <property type="entry name" value="CDK"/>
</dbReference>
<dbReference type="Proteomes" id="UP000604825">
    <property type="component" value="Unassembled WGS sequence"/>
</dbReference>
<dbReference type="PROSITE" id="PS00107">
    <property type="entry name" value="PROTEIN_KINASE_ATP"/>
    <property type="match status" value="1"/>
</dbReference>
<evidence type="ECO:0000256" key="7">
    <source>
        <dbReference type="ARBA" id="ARBA00022840"/>
    </source>
</evidence>